<comment type="caution">
    <text evidence="2">The sequence shown here is derived from an EMBL/GenBank/DDBJ whole genome shotgun (WGS) entry which is preliminary data.</text>
</comment>
<dbReference type="AlphaFoldDB" id="A0A401RRS8"/>
<evidence type="ECO:0000313" key="2">
    <source>
        <dbReference type="EMBL" id="GCC20843.1"/>
    </source>
</evidence>
<keyword evidence="3" id="KW-1185">Reference proteome</keyword>
<sequence length="185" mass="18813">MFRAGSSSGSVPSSCVSELAAAGSARVSCREGGREEAIPAAALWRNSGSVRAALVAGSSAGQDGDAEGPRLRACPLGPSNRRQPGISLSLDPTGSAAPLAREGQPLRAAGSPESGEKRELRTDRASTKRVRATGSRRTSRGHPDPAPGTPRDRVRFKQQATSYTRERVRAAGGVGVIGVGVGGGG</sequence>
<evidence type="ECO:0000313" key="3">
    <source>
        <dbReference type="Proteomes" id="UP000287033"/>
    </source>
</evidence>
<feature type="compositionally biased region" description="Basic and acidic residues" evidence="1">
    <location>
        <begin position="114"/>
        <end position="126"/>
    </location>
</feature>
<name>A0A401RRS8_CHIPU</name>
<accession>A0A401RRS8</accession>
<proteinExistence type="predicted"/>
<reference evidence="2 3" key="1">
    <citation type="journal article" date="2018" name="Nat. Ecol. Evol.">
        <title>Shark genomes provide insights into elasmobranch evolution and the origin of vertebrates.</title>
        <authorList>
            <person name="Hara Y"/>
            <person name="Yamaguchi K"/>
            <person name="Onimaru K"/>
            <person name="Kadota M"/>
            <person name="Koyanagi M"/>
            <person name="Keeley SD"/>
            <person name="Tatsumi K"/>
            <person name="Tanaka K"/>
            <person name="Motone F"/>
            <person name="Kageyama Y"/>
            <person name="Nozu R"/>
            <person name="Adachi N"/>
            <person name="Nishimura O"/>
            <person name="Nakagawa R"/>
            <person name="Tanegashima C"/>
            <person name="Kiyatake I"/>
            <person name="Matsumoto R"/>
            <person name="Murakumo K"/>
            <person name="Nishida K"/>
            <person name="Terakita A"/>
            <person name="Kuratani S"/>
            <person name="Sato K"/>
            <person name="Hyodo S Kuraku.S."/>
        </authorList>
    </citation>
    <scope>NUCLEOTIDE SEQUENCE [LARGE SCALE GENOMIC DNA]</scope>
</reference>
<dbReference type="Proteomes" id="UP000287033">
    <property type="component" value="Unassembled WGS sequence"/>
</dbReference>
<gene>
    <name evidence="2" type="ORF">chiPu_0019411</name>
</gene>
<evidence type="ECO:0000256" key="1">
    <source>
        <dbReference type="SAM" id="MobiDB-lite"/>
    </source>
</evidence>
<feature type="region of interest" description="Disordered" evidence="1">
    <location>
        <begin position="53"/>
        <end position="165"/>
    </location>
</feature>
<protein>
    <submittedName>
        <fullName evidence="2">Uncharacterized protein</fullName>
    </submittedName>
</protein>
<organism evidence="2 3">
    <name type="scientific">Chiloscyllium punctatum</name>
    <name type="common">Brownbanded bambooshark</name>
    <name type="synonym">Hemiscyllium punctatum</name>
    <dbReference type="NCBI Taxonomy" id="137246"/>
    <lineage>
        <taxon>Eukaryota</taxon>
        <taxon>Metazoa</taxon>
        <taxon>Chordata</taxon>
        <taxon>Craniata</taxon>
        <taxon>Vertebrata</taxon>
        <taxon>Chondrichthyes</taxon>
        <taxon>Elasmobranchii</taxon>
        <taxon>Galeomorphii</taxon>
        <taxon>Galeoidea</taxon>
        <taxon>Orectolobiformes</taxon>
        <taxon>Hemiscylliidae</taxon>
        <taxon>Chiloscyllium</taxon>
    </lineage>
</organism>
<dbReference type="EMBL" id="BEZZ01001972">
    <property type="protein sequence ID" value="GCC20843.1"/>
    <property type="molecule type" value="Genomic_DNA"/>
</dbReference>